<reference evidence="1" key="1">
    <citation type="journal article" date="2014" name="Front. Microbiol.">
        <title>High frequency of phylogenetically diverse reductive dehalogenase-homologous genes in deep subseafloor sedimentary metagenomes.</title>
        <authorList>
            <person name="Kawai M."/>
            <person name="Futagami T."/>
            <person name="Toyoda A."/>
            <person name="Takaki Y."/>
            <person name="Nishi S."/>
            <person name="Hori S."/>
            <person name="Arai W."/>
            <person name="Tsubouchi T."/>
            <person name="Morono Y."/>
            <person name="Uchiyama I."/>
            <person name="Ito T."/>
            <person name="Fujiyama A."/>
            <person name="Inagaki F."/>
            <person name="Takami H."/>
        </authorList>
    </citation>
    <scope>NUCLEOTIDE SEQUENCE</scope>
    <source>
        <strain evidence="1">Expedition CK06-06</strain>
    </source>
</reference>
<dbReference type="Gene3D" id="2.60.40.1120">
    <property type="entry name" value="Carboxypeptidase-like, regulatory domain"/>
    <property type="match status" value="1"/>
</dbReference>
<evidence type="ECO:0000313" key="1">
    <source>
        <dbReference type="EMBL" id="GAI87102.1"/>
    </source>
</evidence>
<evidence type="ECO:0008006" key="2">
    <source>
        <dbReference type="Google" id="ProtNLM"/>
    </source>
</evidence>
<comment type="caution">
    <text evidence="1">The sequence shown here is derived from an EMBL/GenBank/DDBJ whole genome shotgun (WGS) entry which is preliminary data.</text>
</comment>
<dbReference type="SUPFAM" id="SSF49464">
    <property type="entry name" value="Carboxypeptidase regulatory domain-like"/>
    <property type="match status" value="1"/>
</dbReference>
<dbReference type="AlphaFoldDB" id="X1S240"/>
<gene>
    <name evidence="1" type="ORF">S12H4_15376</name>
</gene>
<dbReference type="Pfam" id="PF13620">
    <property type="entry name" value="CarboxypepD_reg"/>
    <property type="match status" value="1"/>
</dbReference>
<protein>
    <recommendedName>
        <fullName evidence="2">TonB-dependent receptor plug domain-containing protein</fullName>
    </recommendedName>
</protein>
<dbReference type="InterPro" id="IPR008969">
    <property type="entry name" value="CarboxyPept-like_regulatory"/>
</dbReference>
<organism evidence="1">
    <name type="scientific">marine sediment metagenome</name>
    <dbReference type="NCBI Taxonomy" id="412755"/>
    <lineage>
        <taxon>unclassified sequences</taxon>
        <taxon>metagenomes</taxon>
        <taxon>ecological metagenomes</taxon>
    </lineage>
</organism>
<accession>X1S240</accession>
<proteinExistence type="predicted"/>
<name>X1S240_9ZZZZ</name>
<feature type="non-terminal residue" evidence="1">
    <location>
        <position position="132"/>
    </location>
</feature>
<sequence>MKNKLLSSLMLAFVTLFVCHVTTFAGITGKIAGIITDAATGEPMPAVNVVIEGTTLGGATDNDGHFFIINIPPGTYSLHASMVGYAVEIKTGVIVNVDHTTPVDFDLRVTAIAGEEVTVTAEREIVPMDISA</sequence>
<dbReference type="EMBL" id="BARW01007380">
    <property type="protein sequence ID" value="GAI87102.1"/>
    <property type="molecule type" value="Genomic_DNA"/>
</dbReference>